<dbReference type="InterPro" id="IPR042087">
    <property type="entry name" value="DNA_pol_B_thumb"/>
</dbReference>
<dbReference type="Gene3D" id="1.10.132.60">
    <property type="entry name" value="DNA polymerase family B, C-terminal domain"/>
    <property type="match status" value="1"/>
</dbReference>
<evidence type="ECO:0000256" key="4">
    <source>
        <dbReference type="ARBA" id="ARBA00022932"/>
    </source>
</evidence>
<evidence type="ECO:0000313" key="7">
    <source>
        <dbReference type="Proteomes" id="UP000694388"/>
    </source>
</evidence>
<reference evidence="6" key="1">
    <citation type="submission" date="2025-08" db="UniProtKB">
        <authorList>
            <consortium name="Ensembl"/>
        </authorList>
    </citation>
    <scope>IDENTIFICATION</scope>
</reference>
<sequence>MATDPEIAVSATVPEIAVSATVAGIVVRATVAEIAVSATVPEIVVRVTVPEIAVSVTVAAIEVGATVAEIVVSVAVPEIVVSAAVAAIEVGATVAEIVVGATVSEIAVSAAVPEIAVSAAVPEIAVSSTVPEIVVGATVPGIAVGAIVPEIVVSATVAEIGVSATVAEIVVGATVPGIAVGATVPLIVVSATVAEIGVSATVPEIAVSATVAEIVVGATVAEIVVSATVAEIAESATVPDIVVSAAVLEFAVSATVLEIVVSATVPEIALSATLPEIVVGETVPEIVVGATVPEIVVNATVAEIVVSVTCRDCSERDCSGYCCECGCSRDCSECNCCGDCSSCDCCGDCSECDCSGDFSECDCSGDCSECCCSGYCECDYSSCPCLSTAAASRPHAVSLEVYLPCVLQTKKRYMGYMYESPQQEQPVFDAKGIETVRRDGCPAVSKVLERTIQILFDTKDVSAVRMYVQRQCSKLLSGKSSLQDLIFAKEYRGLATYRPSACVPALHIARKLLASDPRAEPRVGERVPYVIVNGPPGLPLIKLVERPLEVLNSSNLVPNVQYYVRKQLLPALQRVLSLIGVDVFSWYQVLPRVMRVPCRPRNMDEGSKSTIVHYFGTTRCAVCSETATDGLCSSCTRQPQRVAAVLMDQARKRERKYHHLLQVFCFDKALHICNHTTLHRTASSFPLLSSTDHLSTFPNQNALLPESVYPCQMCPCAVVSELFGVGRMATTLRVA</sequence>
<evidence type="ECO:0000313" key="6">
    <source>
        <dbReference type="Ensembl" id="ENSEBUP00000012634.1"/>
    </source>
</evidence>
<dbReference type="InterPro" id="IPR006134">
    <property type="entry name" value="DNA-dir_DNA_pol_B_multi_dom"/>
</dbReference>
<evidence type="ECO:0000259" key="5">
    <source>
        <dbReference type="Pfam" id="PF00136"/>
    </source>
</evidence>
<accession>A0A8C4QAW4</accession>
<organism evidence="6 7">
    <name type="scientific">Eptatretus burgeri</name>
    <name type="common">Inshore hagfish</name>
    <dbReference type="NCBI Taxonomy" id="7764"/>
    <lineage>
        <taxon>Eukaryota</taxon>
        <taxon>Metazoa</taxon>
        <taxon>Chordata</taxon>
        <taxon>Craniata</taxon>
        <taxon>Vertebrata</taxon>
        <taxon>Cyclostomata</taxon>
        <taxon>Myxini</taxon>
        <taxon>Myxiniformes</taxon>
        <taxon>Myxinidae</taxon>
        <taxon>Eptatretinae</taxon>
        <taxon>Eptatretus</taxon>
    </lineage>
</organism>
<dbReference type="Ensembl" id="ENSEBUT00000013210.1">
    <property type="protein sequence ID" value="ENSEBUP00000012634.1"/>
    <property type="gene ID" value="ENSEBUG00000008030.1"/>
</dbReference>
<dbReference type="GO" id="GO:0003677">
    <property type="term" value="F:DNA binding"/>
    <property type="evidence" value="ECO:0007669"/>
    <property type="project" value="InterPro"/>
</dbReference>
<dbReference type="Proteomes" id="UP000694388">
    <property type="component" value="Unplaced"/>
</dbReference>
<dbReference type="FunFam" id="1.10.132.60:FF:000005">
    <property type="entry name" value="Putative DNA polymerase zeta catalytic subunit"/>
    <property type="match status" value="1"/>
</dbReference>
<keyword evidence="4" id="KW-0239">DNA-directed DNA polymerase</keyword>
<feature type="domain" description="DNA-directed DNA polymerase family B multifunctional" evidence="5">
    <location>
        <begin position="400"/>
        <end position="578"/>
    </location>
</feature>
<evidence type="ECO:0000256" key="2">
    <source>
        <dbReference type="ARBA" id="ARBA00022679"/>
    </source>
</evidence>
<dbReference type="GO" id="GO:0016035">
    <property type="term" value="C:zeta DNA polymerase complex"/>
    <property type="evidence" value="ECO:0007669"/>
    <property type="project" value="InterPro"/>
</dbReference>
<dbReference type="AlphaFoldDB" id="A0A8C4QAW4"/>
<dbReference type="PANTHER" id="PTHR45812:SF1">
    <property type="entry name" value="DNA POLYMERASE ZETA CATALYTIC SUBUNIT"/>
    <property type="match status" value="1"/>
</dbReference>
<dbReference type="InterPro" id="IPR030559">
    <property type="entry name" value="PolZ_Rev3"/>
</dbReference>
<dbReference type="Pfam" id="PF00136">
    <property type="entry name" value="DNA_pol_B"/>
    <property type="match status" value="1"/>
</dbReference>
<dbReference type="InterPro" id="IPR043502">
    <property type="entry name" value="DNA/RNA_pol_sf"/>
</dbReference>
<dbReference type="GO" id="GO:0000724">
    <property type="term" value="P:double-strand break repair via homologous recombination"/>
    <property type="evidence" value="ECO:0007669"/>
    <property type="project" value="TreeGrafter"/>
</dbReference>
<keyword evidence="3" id="KW-0548">Nucleotidyltransferase</keyword>
<dbReference type="GeneTree" id="ENSGT00940000156226"/>
<dbReference type="EC" id="2.7.7.7" evidence="1"/>
<proteinExistence type="predicted"/>
<keyword evidence="7" id="KW-1185">Reference proteome</keyword>
<keyword evidence="2" id="KW-0808">Transferase</keyword>
<dbReference type="PANTHER" id="PTHR45812">
    <property type="entry name" value="DNA POLYMERASE ZETA CATALYTIC SUBUNIT"/>
    <property type="match status" value="1"/>
</dbReference>
<dbReference type="GO" id="GO:0000166">
    <property type="term" value="F:nucleotide binding"/>
    <property type="evidence" value="ECO:0007669"/>
    <property type="project" value="InterPro"/>
</dbReference>
<reference evidence="6" key="2">
    <citation type="submission" date="2025-09" db="UniProtKB">
        <authorList>
            <consortium name="Ensembl"/>
        </authorList>
    </citation>
    <scope>IDENTIFICATION</scope>
</reference>
<evidence type="ECO:0000256" key="3">
    <source>
        <dbReference type="ARBA" id="ARBA00022695"/>
    </source>
</evidence>
<dbReference type="GO" id="GO:0042276">
    <property type="term" value="P:error-prone translesion synthesis"/>
    <property type="evidence" value="ECO:0007669"/>
    <property type="project" value="TreeGrafter"/>
</dbReference>
<name>A0A8C4QAW4_EPTBU</name>
<dbReference type="SUPFAM" id="SSF56672">
    <property type="entry name" value="DNA/RNA polymerases"/>
    <property type="match status" value="1"/>
</dbReference>
<evidence type="ECO:0000256" key="1">
    <source>
        <dbReference type="ARBA" id="ARBA00012417"/>
    </source>
</evidence>
<protein>
    <recommendedName>
        <fullName evidence="1">DNA-directed DNA polymerase</fullName>
        <ecNumber evidence="1">2.7.7.7</ecNumber>
    </recommendedName>
</protein>
<dbReference type="GO" id="GO:0003887">
    <property type="term" value="F:DNA-directed DNA polymerase activity"/>
    <property type="evidence" value="ECO:0007669"/>
    <property type="project" value="UniProtKB-KW"/>
</dbReference>
<dbReference type="GO" id="GO:0005634">
    <property type="term" value="C:nucleus"/>
    <property type="evidence" value="ECO:0007669"/>
    <property type="project" value="TreeGrafter"/>
</dbReference>